<organism evidence="11">
    <name type="scientific">Oppiella nova</name>
    <dbReference type="NCBI Taxonomy" id="334625"/>
    <lineage>
        <taxon>Eukaryota</taxon>
        <taxon>Metazoa</taxon>
        <taxon>Ecdysozoa</taxon>
        <taxon>Arthropoda</taxon>
        <taxon>Chelicerata</taxon>
        <taxon>Arachnida</taxon>
        <taxon>Acari</taxon>
        <taxon>Acariformes</taxon>
        <taxon>Sarcoptiformes</taxon>
        <taxon>Oribatida</taxon>
        <taxon>Brachypylina</taxon>
        <taxon>Oppioidea</taxon>
        <taxon>Oppiidae</taxon>
        <taxon>Oppiella</taxon>
    </lineage>
</organism>
<dbReference type="GO" id="GO:0019695">
    <property type="term" value="P:choline metabolic process"/>
    <property type="evidence" value="ECO:0007669"/>
    <property type="project" value="TreeGrafter"/>
</dbReference>
<evidence type="ECO:0000313" key="11">
    <source>
        <dbReference type="EMBL" id="CAD7655573.1"/>
    </source>
</evidence>
<dbReference type="GO" id="GO:0005615">
    <property type="term" value="C:extracellular space"/>
    <property type="evidence" value="ECO:0007669"/>
    <property type="project" value="TreeGrafter"/>
</dbReference>
<dbReference type="Gene3D" id="3.40.50.1820">
    <property type="entry name" value="alpha/beta hydrolase"/>
    <property type="match status" value="1"/>
</dbReference>
<dbReference type="InterPro" id="IPR019819">
    <property type="entry name" value="Carboxylesterase_B_CS"/>
</dbReference>
<evidence type="ECO:0000313" key="12">
    <source>
        <dbReference type="Proteomes" id="UP000728032"/>
    </source>
</evidence>
<evidence type="ECO:0000256" key="9">
    <source>
        <dbReference type="RuleBase" id="RU361235"/>
    </source>
</evidence>
<dbReference type="Proteomes" id="UP000728032">
    <property type="component" value="Unassembled WGS sequence"/>
</dbReference>
<dbReference type="AlphaFoldDB" id="A0A7R9QRW7"/>
<reference evidence="11" key="1">
    <citation type="submission" date="2020-11" db="EMBL/GenBank/DDBJ databases">
        <authorList>
            <person name="Tran Van P."/>
        </authorList>
    </citation>
    <scope>NUCLEOTIDE SEQUENCE</scope>
</reference>
<evidence type="ECO:0000256" key="3">
    <source>
        <dbReference type="ARBA" id="ARBA00022801"/>
    </source>
</evidence>
<dbReference type="GO" id="GO:0005886">
    <property type="term" value="C:plasma membrane"/>
    <property type="evidence" value="ECO:0007669"/>
    <property type="project" value="TreeGrafter"/>
</dbReference>
<evidence type="ECO:0000256" key="8">
    <source>
        <dbReference type="PIRSR" id="PIRSR600997-1"/>
    </source>
</evidence>
<dbReference type="PRINTS" id="PR00878">
    <property type="entry name" value="CHOLNESTRASE"/>
</dbReference>
<dbReference type="GO" id="GO:0003990">
    <property type="term" value="F:acetylcholinesterase activity"/>
    <property type="evidence" value="ECO:0007669"/>
    <property type="project" value="UniProtKB-EC"/>
</dbReference>
<feature type="active site" description="Acyl-ester intermediate" evidence="8">
    <location>
        <position position="208"/>
    </location>
</feature>
<evidence type="ECO:0000256" key="4">
    <source>
        <dbReference type="ARBA" id="ARBA00022867"/>
    </source>
</evidence>
<evidence type="ECO:0000256" key="6">
    <source>
        <dbReference type="ARBA" id="ARBA00023180"/>
    </source>
</evidence>
<keyword evidence="3 9" id="KW-0378">Hydrolase</keyword>
<sequence>MLRAIVLLVLISLHSIVCDDPTIDVKTSSGVVRGKVITLYNHTVDQFLGIPFAQPPLGALRFSKPKPIETPAKDVIDCTANKDSCMQHDGTGLLKISEDCLFVDLWAPHSSNASGGALKPVMFWIYGGSLTSGSVALPTYDGALLTSYDVVIVTTNYRLGAFGFLYGGEESAPGDVGFFDQLLALKWTKENIHLFGGDPNQITIFGESAGSWSVSAHILSPLSRGLFKRAILESGAIFQDKKAGVLSKEKALTEAQQMAKSLNCTDGKLWLDCLRKVDAKTVNDYKGLDIFPIYGTQFLPLNAQQSFITHNYSADIDIMAGVMRNEGSMLGHMEYPKSDSLKTKEDFKSLVKAVTIPDLDVEKITAFYLTDVVANSTNGTKHAFWEFFGDIAITCPTYLFAKEFAQNSPKNNVYFYEWTHPSSLLGPLMGCSQEMGVCHAADIEIVFGMSVLVHSKDTDFSKSVMQMWTNFAKNGKPMDGTSYKWPRLIESGVVSPVTKIKEINPTKPDTILDNFFEKTCD</sequence>
<keyword evidence="9" id="KW-0732">Signal</keyword>
<dbReference type="Pfam" id="PF00135">
    <property type="entry name" value="COesterase"/>
    <property type="match status" value="1"/>
</dbReference>
<dbReference type="InterPro" id="IPR000997">
    <property type="entry name" value="Cholinesterase"/>
</dbReference>
<dbReference type="EMBL" id="OC924540">
    <property type="protein sequence ID" value="CAD7655573.1"/>
    <property type="molecule type" value="Genomic_DNA"/>
</dbReference>
<accession>A0A7R9QRW7</accession>
<dbReference type="SUPFAM" id="SSF53474">
    <property type="entry name" value="alpha/beta-Hydrolases"/>
    <property type="match status" value="1"/>
</dbReference>
<evidence type="ECO:0000256" key="5">
    <source>
        <dbReference type="ARBA" id="ARBA00023157"/>
    </source>
</evidence>
<dbReference type="OrthoDB" id="6493613at2759"/>
<evidence type="ECO:0000259" key="10">
    <source>
        <dbReference type="Pfam" id="PF00135"/>
    </source>
</evidence>
<proteinExistence type="inferred from homology"/>
<dbReference type="EMBL" id="CAJPVJ010009715">
    <property type="protein sequence ID" value="CAG2172760.1"/>
    <property type="molecule type" value="Genomic_DNA"/>
</dbReference>
<dbReference type="InterPro" id="IPR050654">
    <property type="entry name" value="AChE-related_enzymes"/>
</dbReference>
<dbReference type="EC" id="3.1.1.-" evidence="9"/>
<keyword evidence="5" id="KW-1015">Disulfide bond</keyword>
<dbReference type="GO" id="GO:0006581">
    <property type="term" value="P:acetylcholine catabolic process"/>
    <property type="evidence" value="ECO:0007669"/>
    <property type="project" value="TreeGrafter"/>
</dbReference>
<name>A0A7R9QRW7_9ACAR</name>
<keyword evidence="4" id="KW-0531">Neurotransmitter degradation</keyword>
<dbReference type="InterPro" id="IPR002018">
    <property type="entry name" value="CarbesteraseB"/>
</dbReference>
<dbReference type="PANTHER" id="PTHR43918">
    <property type="entry name" value="ACETYLCHOLINESTERASE"/>
    <property type="match status" value="1"/>
</dbReference>
<dbReference type="PROSITE" id="PS00941">
    <property type="entry name" value="CARBOXYLESTERASE_B_2"/>
    <property type="match status" value="1"/>
</dbReference>
<keyword evidence="12" id="KW-1185">Reference proteome</keyword>
<feature type="active site" description="Charge relay system" evidence="8">
    <location>
        <position position="326"/>
    </location>
</feature>
<dbReference type="InterPro" id="IPR029058">
    <property type="entry name" value="AB_hydrolase_fold"/>
</dbReference>
<comment type="similarity">
    <text evidence="1 9">Belongs to the type-B carboxylesterase/lipase family.</text>
</comment>
<keyword evidence="2" id="KW-0719">Serine esterase</keyword>
<dbReference type="PROSITE" id="PS00122">
    <property type="entry name" value="CARBOXYLESTERASE_B_1"/>
    <property type="match status" value="1"/>
</dbReference>
<feature type="non-terminal residue" evidence="11">
    <location>
        <position position="1"/>
    </location>
</feature>
<dbReference type="InterPro" id="IPR019826">
    <property type="entry name" value="Carboxylesterase_B_AS"/>
</dbReference>
<feature type="domain" description="Carboxylesterase type B" evidence="10">
    <location>
        <begin position="24"/>
        <end position="488"/>
    </location>
</feature>
<evidence type="ECO:0000256" key="7">
    <source>
        <dbReference type="ARBA" id="ARBA00048484"/>
    </source>
</evidence>
<comment type="catalytic activity">
    <reaction evidence="7">
        <text>acetylcholine + H2O = choline + acetate + H(+)</text>
        <dbReference type="Rhea" id="RHEA:17561"/>
        <dbReference type="ChEBI" id="CHEBI:15354"/>
        <dbReference type="ChEBI" id="CHEBI:15355"/>
        <dbReference type="ChEBI" id="CHEBI:15377"/>
        <dbReference type="ChEBI" id="CHEBI:15378"/>
        <dbReference type="ChEBI" id="CHEBI:30089"/>
        <dbReference type="EC" id="3.1.1.7"/>
    </reaction>
</comment>
<feature type="active site" description="Charge relay system" evidence="8">
    <location>
        <position position="439"/>
    </location>
</feature>
<dbReference type="PANTHER" id="PTHR43918:SF4">
    <property type="entry name" value="CARBOXYLIC ESTER HYDROLASE"/>
    <property type="match status" value="1"/>
</dbReference>
<feature type="signal peptide" evidence="9">
    <location>
        <begin position="1"/>
        <end position="18"/>
    </location>
</feature>
<protein>
    <recommendedName>
        <fullName evidence="9">Carboxylic ester hydrolase</fullName>
        <ecNumber evidence="9">3.1.1.-</ecNumber>
    </recommendedName>
</protein>
<keyword evidence="6" id="KW-0325">Glycoprotein</keyword>
<evidence type="ECO:0000256" key="2">
    <source>
        <dbReference type="ARBA" id="ARBA00022487"/>
    </source>
</evidence>
<feature type="chain" id="PRO_5035952831" description="Carboxylic ester hydrolase" evidence="9">
    <location>
        <begin position="19"/>
        <end position="521"/>
    </location>
</feature>
<evidence type="ECO:0000256" key="1">
    <source>
        <dbReference type="ARBA" id="ARBA00005964"/>
    </source>
</evidence>
<gene>
    <name evidence="11" type="ORF">ONB1V03_LOCUS12216</name>
</gene>